<dbReference type="EMBL" id="CP003740">
    <property type="protein sequence ID" value="AGI66090.1"/>
    <property type="molecule type" value="Genomic_DNA"/>
</dbReference>
<sequence length="339" mass="36437">MILKILLLPFRLNWTIYLVLALGAGYLANQEYQTYLANAVAAEFQVAGGPPDPSPLSKWNARTDVSANDEVNVEGVYFSALDQGSFDPLGFERGFILLADDQGREVKAVLVVRPDDIGLLERQLAAQGVGDRIPVTVNGTLNQSSEWAGLIWTELFVMDIPSSDELVVIEPFLGNRATSIHYDAERTIGTVITLGGLAGALVLLALANFRVGRKSSATQSQMSGREALVARQLKQPSQRSLPSNGALETSPWGTFDAQAGATPPPTPANATPQSQANVQAKSQQTLVPPRLQIAELEVQLPFTSVFPGGGSSFRFKSADEIISQSFGTLSTLKPLERDD</sequence>
<feature type="compositionally biased region" description="Polar residues" evidence="1">
    <location>
        <begin position="234"/>
        <end position="247"/>
    </location>
</feature>
<dbReference type="HOGENOM" id="CLU_820934_0_0_5"/>
<protein>
    <submittedName>
        <fullName evidence="3">Uncharacterized protein</fullName>
    </submittedName>
</protein>
<keyword evidence="4" id="KW-1185">Reference proteome</keyword>
<keyword evidence="2" id="KW-0472">Membrane</keyword>
<dbReference type="OrthoDB" id="7828387at2"/>
<evidence type="ECO:0000313" key="3">
    <source>
        <dbReference type="EMBL" id="AGI66090.1"/>
    </source>
</evidence>
<dbReference type="Proteomes" id="UP000005307">
    <property type="component" value="Chromosome"/>
</dbReference>
<name>M9R8K2_9RHOB</name>
<dbReference type="KEGG" id="oat:OAN307_c03340"/>
<reference evidence="3 4" key="1">
    <citation type="journal article" date="2013" name="PLoS ONE">
        <title>Poles Apart: Arctic and Antarctic Octadecabacter strains Share High Genome Plasticity and a New Type of Xanthorhodopsin.</title>
        <authorList>
            <person name="Vollmers J."/>
            <person name="Voget S."/>
            <person name="Dietrich S."/>
            <person name="Gollnow K."/>
            <person name="Smits M."/>
            <person name="Meyer K."/>
            <person name="Brinkhoff T."/>
            <person name="Simon M."/>
            <person name="Daniel R."/>
        </authorList>
    </citation>
    <scope>NUCLEOTIDE SEQUENCE [LARGE SCALE GENOMIC DNA]</scope>
    <source>
        <strain evidence="3 4">307</strain>
    </source>
</reference>
<dbReference type="RefSeq" id="WP_015498148.1">
    <property type="nucleotide sequence ID" value="NC_020911.1"/>
</dbReference>
<accession>M9R8K2</accession>
<keyword evidence="2" id="KW-1133">Transmembrane helix</keyword>
<dbReference type="AlphaFoldDB" id="M9R8K2"/>
<organism evidence="3 4">
    <name type="scientific">Octadecabacter antarcticus 307</name>
    <dbReference type="NCBI Taxonomy" id="391626"/>
    <lineage>
        <taxon>Bacteria</taxon>
        <taxon>Pseudomonadati</taxon>
        <taxon>Pseudomonadota</taxon>
        <taxon>Alphaproteobacteria</taxon>
        <taxon>Rhodobacterales</taxon>
        <taxon>Roseobacteraceae</taxon>
        <taxon>Octadecabacter</taxon>
    </lineage>
</organism>
<feature type="region of interest" description="Disordered" evidence="1">
    <location>
        <begin position="215"/>
        <end position="284"/>
    </location>
</feature>
<evidence type="ECO:0000256" key="2">
    <source>
        <dbReference type="SAM" id="Phobius"/>
    </source>
</evidence>
<proteinExistence type="predicted"/>
<feature type="transmembrane region" description="Helical" evidence="2">
    <location>
        <begin position="188"/>
        <end position="209"/>
    </location>
</feature>
<keyword evidence="2" id="KW-0812">Transmembrane</keyword>
<gene>
    <name evidence="3" type="ORF">OAN307_c03340</name>
</gene>
<evidence type="ECO:0000256" key="1">
    <source>
        <dbReference type="SAM" id="MobiDB-lite"/>
    </source>
</evidence>
<evidence type="ECO:0000313" key="4">
    <source>
        <dbReference type="Proteomes" id="UP000005307"/>
    </source>
</evidence>